<dbReference type="GO" id="GO:0003724">
    <property type="term" value="F:RNA helicase activity"/>
    <property type="evidence" value="ECO:0007669"/>
    <property type="project" value="UniProtKB-EC"/>
</dbReference>
<dbReference type="InterPro" id="IPR014001">
    <property type="entry name" value="Helicase_ATP-bd"/>
</dbReference>
<dbReference type="OrthoDB" id="10253254at2759"/>
<dbReference type="PROSITE" id="PS00690">
    <property type="entry name" value="DEAH_ATP_HELICASE"/>
    <property type="match status" value="1"/>
</dbReference>
<dbReference type="Pfam" id="PF21010">
    <property type="entry name" value="HA2_C"/>
    <property type="match status" value="1"/>
</dbReference>
<dbReference type="InterPro" id="IPR007502">
    <property type="entry name" value="Helicase-assoc_dom"/>
</dbReference>
<sequence>MPPPVRERYNAKARGSVAGGSHKSRKRKSKVLEPEEFKPVQPHHEPGMSSKKRKRLDSYIHKKLQLERRDETLQKLAALQSNEASMSMLSSAGLGQNPLAPTTALQRAEIAEDRAVRRGIDKLKRRHGEANSESEEEQQAHIVTTTTPGQEEIETTVLETKAERKAREKAQARGSGKLTMPKKAGWNPALKKKDGEESSDFDSSDSGEDSESDGEASTSPRMSGQAALPTSETGGEPVPKPATGSALKHSVGSALKPSPGSALKSVAGSALKSQAGSALKANVGGALKTAADGSVYKPRVVTRGPKKFAPARQRQDSSDAGSDDDDSSDDGSDDDDGSDSDDDIDEDEDEELESDDEEEDGSDDDGEAGAVTAPKRKNFKEWALKQMGSTEKQLAPDLLSAPVQAKNGPALKVGSYVAPMGAAYEIPTSSLLTGNEGAAARPMLKRRPSVTEARMELPILAEEQAIVEAVRMHPVVIICGETGSGKTTQVPQMLYEAGFGYKGSENAGMVAVTQPRRVAAVSLAERVRDELGFSPSSGVVAHQIRYSSTTAPDTAIKFMTDGVLLRELANDFLLSRYSVVVVDEAHERGVNTDVLIGVLSRVARLREKRWRETTEGEKLSPLRLVIMSATLRVADFAENSTLFATPPPIIHIGARQHPVTIHFSRRTVSDYVGEAYKKVCKIHSRLPPGTVLVFLTGQSEIMGLCRRLEAKFGDKSKDKGKGKPKTRGKEGKWPTEEVEDDGRLKPEVIEAEDVELGGVRDLAADVDDGVAESDDEALDTDEEDDLMLEDTDMPITVLPLYSLLSQDAQMAVFRPPPEGHRLVIVATNVAETSLTIPGVRYVVDSGRAKERQYDHASGVQTFAVSWISKASAAQRAGRAGRTGPGHCYRLYSSALYEDHFPAFGEPEILRMPIEGVVLNMKAMNIDAVINFPFPTPPDRQALRRAEALLTHLGALDKASTTKMVAGVQHAGSKGGKITDLGRAMAAYPVSPRFAKMLAVGRENGCLAFVIAIVAGLSVGDPFVHENALEDDGEEGDREAELEGITSESVRAKERRRDVRSRFFKRHAAFDSGESDMFKLLAAIGAYEHTPTAHFCAEYFLRPKAMQEIQQLRGQICRIAAVPLERMSPPSDKERKILRQILCAGFIDQVAVLESLATKKGSSAHASARGIAYRALGVPEPVYLHPSSVLFHHTPPDYVVFSEVVRTARVCLKGVTKVQGSWLAVLGKDMCTFSRPLETPGMRAKSVTATEREVIVVPHFGDLGVDLPPIKRRQRREGTRWVTLDE</sequence>
<feature type="compositionally biased region" description="Basic and acidic residues" evidence="8">
    <location>
        <begin position="160"/>
        <end position="171"/>
    </location>
</feature>
<dbReference type="RefSeq" id="XP_018278966.1">
    <property type="nucleotide sequence ID" value="XM_018423151.1"/>
</dbReference>
<dbReference type="CDD" id="cd17982">
    <property type="entry name" value="DEXHc_DHX37"/>
    <property type="match status" value="1"/>
</dbReference>
<dbReference type="GeneID" id="28983754"/>
<dbReference type="Pfam" id="PF07717">
    <property type="entry name" value="OB_NTP_bind"/>
    <property type="match status" value="1"/>
</dbReference>
<evidence type="ECO:0000259" key="10">
    <source>
        <dbReference type="PROSITE" id="PS51194"/>
    </source>
</evidence>
<dbReference type="PANTHER" id="PTHR18934:SF99">
    <property type="entry name" value="ATP-DEPENDENT RNA HELICASE DHX37-RELATED"/>
    <property type="match status" value="1"/>
</dbReference>
<dbReference type="STRING" id="879819.A0A0J0XMY9"/>
<evidence type="ECO:0000313" key="11">
    <source>
        <dbReference type="EMBL" id="KLT42475.1"/>
    </source>
</evidence>
<dbReference type="InterPro" id="IPR027417">
    <property type="entry name" value="P-loop_NTPase"/>
</dbReference>
<feature type="compositionally biased region" description="Acidic residues" evidence="8">
    <location>
        <begin position="321"/>
        <end position="367"/>
    </location>
</feature>
<dbReference type="InterPro" id="IPR011545">
    <property type="entry name" value="DEAD/DEAH_box_helicase_dom"/>
</dbReference>
<keyword evidence="5" id="KW-0347">Helicase</keyword>
<dbReference type="FunFam" id="1.20.120.1080:FF:000039">
    <property type="entry name" value="Unplaced genomic scaffold supercont1.1, whole genome shotgun sequence"/>
    <property type="match status" value="1"/>
</dbReference>
<dbReference type="PROSITE" id="PS51194">
    <property type="entry name" value="HELICASE_CTER"/>
    <property type="match status" value="1"/>
</dbReference>
<evidence type="ECO:0000256" key="5">
    <source>
        <dbReference type="ARBA" id="ARBA00022806"/>
    </source>
</evidence>
<comment type="similarity">
    <text evidence="1">Belongs to the DEAD box helicase family. DEAH subfamily.</text>
</comment>
<protein>
    <recommendedName>
        <fullName evidence="2">RNA helicase</fullName>
        <ecNumber evidence="2">3.6.4.13</ecNumber>
    </recommendedName>
</protein>
<feature type="compositionally biased region" description="Basic and acidic residues" evidence="8">
    <location>
        <begin position="30"/>
        <end position="46"/>
    </location>
</feature>
<gene>
    <name evidence="11" type="ORF">CC85DRAFT_285553</name>
</gene>
<evidence type="ECO:0000256" key="1">
    <source>
        <dbReference type="ARBA" id="ARBA00008792"/>
    </source>
</evidence>
<keyword evidence="6" id="KW-0067">ATP-binding</keyword>
<dbReference type="SMART" id="SM00490">
    <property type="entry name" value="HELICc"/>
    <property type="match status" value="1"/>
</dbReference>
<dbReference type="InterPro" id="IPR002464">
    <property type="entry name" value="DNA/RNA_helicase_DEAH_CS"/>
</dbReference>
<evidence type="ECO:0000256" key="4">
    <source>
        <dbReference type="ARBA" id="ARBA00022801"/>
    </source>
</evidence>
<dbReference type="Proteomes" id="UP000053611">
    <property type="component" value="Unassembled WGS sequence"/>
</dbReference>
<proteinExistence type="inferred from homology"/>
<dbReference type="Pfam" id="PF04408">
    <property type="entry name" value="WHD_HA2"/>
    <property type="match status" value="1"/>
</dbReference>
<dbReference type="InterPro" id="IPR011709">
    <property type="entry name" value="DEAD-box_helicase_OB_fold"/>
</dbReference>
<dbReference type="CDD" id="cd18791">
    <property type="entry name" value="SF2_C_RHA"/>
    <property type="match status" value="1"/>
</dbReference>
<evidence type="ECO:0000256" key="6">
    <source>
        <dbReference type="ARBA" id="ARBA00022840"/>
    </source>
</evidence>
<dbReference type="Pfam" id="PF00270">
    <property type="entry name" value="DEAD"/>
    <property type="match status" value="1"/>
</dbReference>
<feature type="compositionally biased region" description="Basic and acidic residues" evidence="8">
    <location>
        <begin position="1"/>
        <end position="10"/>
    </location>
</feature>
<dbReference type="Gene3D" id="3.40.50.300">
    <property type="entry name" value="P-loop containing nucleotide triphosphate hydrolases"/>
    <property type="match status" value="2"/>
</dbReference>
<comment type="catalytic activity">
    <reaction evidence="7">
        <text>ATP + H2O = ADP + phosphate + H(+)</text>
        <dbReference type="Rhea" id="RHEA:13065"/>
        <dbReference type="ChEBI" id="CHEBI:15377"/>
        <dbReference type="ChEBI" id="CHEBI:15378"/>
        <dbReference type="ChEBI" id="CHEBI:30616"/>
        <dbReference type="ChEBI" id="CHEBI:43474"/>
        <dbReference type="ChEBI" id="CHEBI:456216"/>
        <dbReference type="EC" id="3.6.4.13"/>
    </reaction>
</comment>
<dbReference type="EMBL" id="KQ087205">
    <property type="protein sequence ID" value="KLT42475.1"/>
    <property type="molecule type" value="Genomic_DNA"/>
</dbReference>
<dbReference type="InterPro" id="IPR001650">
    <property type="entry name" value="Helicase_C-like"/>
</dbReference>
<accession>A0A0J0XMY9</accession>
<dbReference type="GO" id="GO:0016787">
    <property type="term" value="F:hydrolase activity"/>
    <property type="evidence" value="ECO:0007669"/>
    <property type="project" value="UniProtKB-KW"/>
</dbReference>
<keyword evidence="12" id="KW-1185">Reference proteome</keyword>
<dbReference type="Pfam" id="PF00271">
    <property type="entry name" value="Helicase_C"/>
    <property type="match status" value="1"/>
</dbReference>
<evidence type="ECO:0000256" key="3">
    <source>
        <dbReference type="ARBA" id="ARBA00022741"/>
    </source>
</evidence>
<dbReference type="FunFam" id="3.40.50.300:FF:000637">
    <property type="entry name" value="ATP-dependent RNA helicase DHX37/DHR1"/>
    <property type="match status" value="1"/>
</dbReference>
<dbReference type="Gene3D" id="1.20.120.1080">
    <property type="match status" value="1"/>
</dbReference>
<dbReference type="GO" id="GO:1990904">
    <property type="term" value="C:ribonucleoprotein complex"/>
    <property type="evidence" value="ECO:0007669"/>
    <property type="project" value="UniProtKB-ARBA"/>
</dbReference>
<keyword evidence="4 11" id="KW-0378">Hydrolase</keyword>
<dbReference type="SMART" id="SM00847">
    <property type="entry name" value="HA2"/>
    <property type="match status" value="1"/>
</dbReference>
<dbReference type="SMART" id="SM00487">
    <property type="entry name" value="DEXDc"/>
    <property type="match status" value="1"/>
</dbReference>
<feature type="compositionally biased region" description="Polar residues" evidence="8">
    <location>
        <begin position="216"/>
        <end position="233"/>
    </location>
</feature>
<dbReference type="InterPro" id="IPR048333">
    <property type="entry name" value="HA2_WH"/>
</dbReference>
<dbReference type="GO" id="GO:0000462">
    <property type="term" value="P:maturation of SSU-rRNA from tricistronic rRNA transcript (SSU-rRNA, 5.8S rRNA, LSU-rRNA)"/>
    <property type="evidence" value="ECO:0007669"/>
    <property type="project" value="TreeGrafter"/>
</dbReference>
<feature type="domain" description="Helicase C-terminal" evidence="10">
    <location>
        <begin position="758"/>
        <end position="924"/>
    </location>
</feature>
<dbReference type="EC" id="3.6.4.13" evidence="2"/>
<feature type="domain" description="Helicase ATP-binding" evidence="9">
    <location>
        <begin position="467"/>
        <end position="649"/>
    </location>
</feature>
<evidence type="ECO:0000256" key="2">
    <source>
        <dbReference type="ARBA" id="ARBA00012552"/>
    </source>
</evidence>
<evidence type="ECO:0000259" key="9">
    <source>
        <dbReference type="PROSITE" id="PS51192"/>
    </source>
</evidence>
<reference evidence="11 12" key="1">
    <citation type="submission" date="2015-03" db="EMBL/GenBank/DDBJ databases">
        <title>Genomics and transcriptomics of the oil-accumulating basidiomycete yeast T. oleaginosus allow insights into substrate utilization and the diverse evolutionary trajectories of mating systems in fungi.</title>
        <authorList>
            <consortium name="DOE Joint Genome Institute"/>
            <person name="Kourist R."/>
            <person name="Kracht O."/>
            <person name="Bracharz F."/>
            <person name="Lipzen A."/>
            <person name="Nolan M."/>
            <person name="Ohm R."/>
            <person name="Grigoriev I."/>
            <person name="Sun S."/>
            <person name="Heitman J."/>
            <person name="Bruck T."/>
            <person name="Nowrousian M."/>
        </authorList>
    </citation>
    <scope>NUCLEOTIDE SEQUENCE [LARGE SCALE GENOMIC DNA]</scope>
    <source>
        <strain evidence="11 12">IBC0246</strain>
    </source>
</reference>
<dbReference type="GO" id="GO:0003723">
    <property type="term" value="F:RNA binding"/>
    <property type="evidence" value="ECO:0007669"/>
    <property type="project" value="TreeGrafter"/>
</dbReference>
<evidence type="ECO:0000256" key="8">
    <source>
        <dbReference type="SAM" id="MobiDB-lite"/>
    </source>
</evidence>
<feature type="region of interest" description="Disordered" evidence="8">
    <location>
        <begin position="715"/>
        <end position="742"/>
    </location>
</feature>
<dbReference type="SUPFAM" id="SSF52540">
    <property type="entry name" value="P-loop containing nucleoside triphosphate hydrolases"/>
    <property type="match status" value="1"/>
</dbReference>
<keyword evidence="3" id="KW-0547">Nucleotide-binding</keyword>
<organism evidence="11 12">
    <name type="scientific">Cutaneotrichosporon oleaginosum</name>
    <dbReference type="NCBI Taxonomy" id="879819"/>
    <lineage>
        <taxon>Eukaryota</taxon>
        <taxon>Fungi</taxon>
        <taxon>Dikarya</taxon>
        <taxon>Basidiomycota</taxon>
        <taxon>Agaricomycotina</taxon>
        <taxon>Tremellomycetes</taxon>
        <taxon>Trichosporonales</taxon>
        <taxon>Trichosporonaceae</taxon>
        <taxon>Cutaneotrichosporon</taxon>
    </lineage>
</organism>
<feature type="region of interest" description="Disordered" evidence="8">
    <location>
        <begin position="121"/>
        <end position="377"/>
    </location>
</feature>
<evidence type="ECO:0000256" key="7">
    <source>
        <dbReference type="ARBA" id="ARBA00047984"/>
    </source>
</evidence>
<dbReference type="PROSITE" id="PS51192">
    <property type="entry name" value="HELICASE_ATP_BIND_1"/>
    <property type="match status" value="1"/>
</dbReference>
<evidence type="ECO:0000313" key="12">
    <source>
        <dbReference type="Proteomes" id="UP000053611"/>
    </source>
</evidence>
<dbReference type="PANTHER" id="PTHR18934">
    <property type="entry name" value="ATP-DEPENDENT RNA HELICASE"/>
    <property type="match status" value="1"/>
</dbReference>
<dbReference type="GO" id="GO:0005524">
    <property type="term" value="F:ATP binding"/>
    <property type="evidence" value="ECO:0007669"/>
    <property type="project" value="UniProtKB-KW"/>
</dbReference>
<name>A0A0J0XMY9_9TREE</name>
<feature type="region of interest" description="Disordered" evidence="8">
    <location>
        <begin position="1"/>
        <end position="57"/>
    </location>
</feature>
<dbReference type="GO" id="GO:0005730">
    <property type="term" value="C:nucleolus"/>
    <property type="evidence" value="ECO:0007669"/>
    <property type="project" value="TreeGrafter"/>
</dbReference>
<feature type="compositionally biased region" description="Acidic residues" evidence="8">
    <location>
        <begin position="197"/>
        <end position="214"/>
    </location>
</feature>